<evidence type="ECO:0000313" key="8">
    <source>
        <dbReference type="Proteomes" id="UP000239649"/>
    </source>
</evidence>
<proteinExistence type="predicted"/>
<dbReference type="SUPFAM" id="SSF48484">
    <property type="entry name" value="Lipoxigenase"/>
    <property type="match status" value="1"/>
</dbReference>
<keyword evidence="3" id="KW-0560">Oxidoreductase</keyword>
<gene>
    <name evidence="7" type="ORF">C2E20_1269</name>
</gene>
<feature type="transmembrane region" description="Helical" evidence="5">
    <location>
        <begin position="917"/>
        <end position="937"/>
    </location>
</feature>
<dbReference type="Gene3D" id="4.10.375.10">
    <property type="entry name" value="Lipoxygenase-1, Domain 2"/>
    <property type="match status" value="1"/>
</dbReference>
<dbReference type="InterPro" id="IPR000907">
    <property type="entry name" value="LipOase"/>
</dbReference>
<feature type="transmembrane region" description="Helical" evidence="5">
    <location>
        <begin position="1056"/>
        <end position="1080"/>
    </location>
</feature>
<comment type="caution">
    <text evidence="7">The sequence shown here is derived from an EMBL/GenBank/DDBJ whole genome shotgun (WGS) entry which is preliminary data.</text>
</comment>
<dbReference type="PRINTS" id="PR00087">
    <property type="entry name" value="LIPOXYGENASE"/>
</dbReference>
<feature type="compositionally biased region" description="Polar residues" evidence="4">
    <location>
        <begin position="1"/>
        <end position="20"/>
    </location>
</feature>
<evidence type="ECO:0000256" key="4">
    <source>
        <dbReference type="SAM" id="MobiDB-lite"/>
    </source>
</evidence>
<keyword evidence="1" id="KW-0479">Metal-binding</keyword>
<evidence type="ECO:0000256" key="5">
    <source>
        <dbReference type="SAM" id="Phobius"/>
    </source>
</evidence>
<dbReference type="Pfam" id="PF00305">
    <property type="entry name" value="Lipoxygenase"/>
    <property type="match status" value="2"/>
</dbReference>
<feature type="domain" description="Lipoxygenase" evidence="6">
    <location>
        <begin position="113"/>
        <end position="819"/>
    </location>
</feature>
<dbReference type="InterPro" id="IPR013819">
    <property type="entry name" value="LipOase_C"/>
</dbReference>
<keyword evidence="8" id="KW-1185">Reference proteome</keyword>
<dbReference type="InterPro" id="IPR036226">
    <property type="entry name" value="LipOase_C_sf"/>
</dbReference>
<accession>A0A2P6VPG7</accession>
<keyword evidence="5" id="KW-0472">Membrane</keyword>
<evidence type="ECO:0000259" key="6">
    <source>
        <dbReference type="PROSITE" id="PS51393"/>
    </source>
</evidence>
<dbReference type="GO" id="GO:0046872">
    <property type="term" value="F:metal ion binding"/>
    <property type="evidence" value="ECO:0007669"/>
    <property type="project" value="UniProtKB-KW"/>
</dbReference>
<feature type="transmembrane region" description="Helical" evidence="5">
    <location>
        <begin position="1016"/>
        <end position="1036"/>
    </location>
</feature>
<keyword evidence="5" id="KW-1133">Transmembrane helix</keyword>
<keyword evidence="2" id="KW-0223">Dioxygenase</keyword>
<feature type="region of interest" description="Disordered" evidence="4">
    <location>
        <begin position="1327"/>
        <end position="1358"/>
    </location>
</feature>
<dbReference type="Gene3D" id="3.10.450.60">
    <property type="match status" value="1"/>
</dbReference>
<feature type="transmembrane region" description="Helical" evidence="5">
    <location>
        <begin position="1136"/>
        <end position="1157"/>
    </location>
</feature>
<dbReference type="GO" id="GO:0034440">
    <property type="term" value="P:lipid oxidation"/>
    <property type="evidence" value="ECO:0007669"/>
    <property type="project" value="InterPro"/>
</dbReference>
<dbReference type="PRINTS" id="PR00468">
    <property type="entry name" value="PLTLPOXGNASE"/>
</dbReference>
<evidence type="ECO:0000313" key="7">
    <source>
        <dbReference type="EMBL" id="PSC75994.1"/>
    </source>
</evidence>
<feature type="region of interest" description="Disordered" evidence="4">
    <location>
        <begin position="1"/>
        <end position="27"/>
    </location>
</feature>
<dbReference type="STRING" id="554055.A0A2P6VPG7"/>
<feature type="compositionally biased region" description="Pro residues" evidence="4">
    <location>
        <begin position="1327"/>
        <end position="1350"/>
    </location>
</feature>
<name>A0A2P6VPG7_9CHLO</name>
<feature type="transmembrane region" description="Helical" evidence="5">
    <location>
        <begin position="1101"/>
        <end position="1124"/>
    </location>
</feature>
<keyword evidence="5" id="KW-0812">Transmembrane</keyword>
<dbReference type="Proteomes" id="UP000239649">
    <property type="component" value="Unassembled WGS sequence"/>
</dbReference>
<dbReference type="PROSITE" id="PS51393">
    <property type="entry name" value="LIPOXYGENASE_3"/>
    <property type="match status" value="1"/>
</dbReference>
<evidence type="ECO:0000256" key="3">
    <source>
        <dbReference type="ARBA" id="ARBA00023002"/>
    </source>
</evidence>
<organism evidence="7 8">
    <name type="scientific">Micractinium conductrix</name>
    <dbReference type="NCBI Taxonomy" id="554055"/>
    <lineage>
        <taxon>Eukaryota</taxon>
        <taxon>Viridiplantae</taxon>
        <taxon>Chlorophyta</taxon>
        <taxon>core chlorophytes</taxon>
        <taxon>Trebouxiophyceae</taxon>
        <taxon>Chlorellales</taxon>
        <taxon>Chlorellaceae</taxon>
        <taxon>Chlorella clade</taxon>
        <taxon>Micractinium</taxon>
    </lineage>
</organism>
<dbReference type="GO" id="GO:0016702">
    <property type="term" value="F:oxidoreductase activity, acting on single donors with incorporation of molecular oxygen, incorporation of two atoms of oxygen"/>
    <property type="evidence" value="ECO:0007669"/>
    <property type="project" value="InterPro"/>
</dbReference>
<protein>
    <submittedName>
        <fullName evidence="7">Lipoxygenase</fullName>
    </submittedName>
</protein>
<dbReference type="OrthoDB" id="407298at2759"/>
<reference evidence="7 8" key="1">
    <citation type="journal article" date="2018" name="Plant J.">
        <title>Genome sequences of Chlorella sorokiniana UTEX 1602 and Micractinium conductrix SAG 241.80: implications to maltose excretion by a green alga.</title>
        <authorList>
            <person name="Arriola M.B."/>
            <person name="Velmurugan N."/>
            <person name="Zhang Y."/>
            <person name="Plunkett M.H."/>
            <person name="Hondzo H."/>
            <person name="Barney B.M."/>
        </authorList>
    </citation>
    <scope>NUCLEOTIDE SEQUENCE [LARGE SCALE GENOMIC DNA]</scope>
    <source>
        <strain evidence="7 8">SAG 241.80</strain>
    </source>
</reference>
<evidence type="ECO:0000256" key="2">
    <source>
        <dbReference type="ARBA" id="ARBA00022964"/>
    </source>
</evidence>
<dbReference type="Gene3D" id="2.60.60.20">
    <property type="entry name" value="PLAT/LH2 domain"/>
    <property type="match status" value="1"/>
</dbReference>
<dbReference type="InterPro" id="IPR001246">
    <property type="entry name" value="LipOase_plant"/>
</dbReference>
<dbReference type="Gene3D" id="1.20.245.10">
    <property type="entry name" value="Lipoxygenase-1, Domain 5"/>
    <property type="match status" value="2"/>
</dbReference>
<evidence type="ECO:0000256" key="1">
    <source>
        <dbReference type="ARBA" id="ARBA00022723"/>
    </source>
</evidence>
<dbReference type="PANTHER" id="PTHR11771">
    <property type="entry name" value="LIPOXYGENASE"/>
    <property type="match status" value="1"/>
</dbReference>
<sequence length="1406" mass="150784">MADGSTPASKQWVATITSSAPEDGQEATKKLDLTVVDQGSGQRSAPAAVDAGWSVPAGFEAAGALRVEKNGSSGKDRDYISTVRLATLDDEQELQVSIWVVEGQGQRAFFTGTCLPKDTPAALQELRLAELEKMRGPDGPQPLTDAHRAYGFQVYDDLGKDRPPLGGSKELPYPRHLYNTRKEGEAGPGKHWLPLDERFDDSKTRGFNGGLLEGIAPAVAKLLPELGPFGDKEFDSYQEVLNFFNAKPHDGGASLDNNDEQPDWDTKVDSAFGNAVATSDELDKGWRSVLPLAKRKRAPSRKDLFKFNAPRVLVGRDVDVLSTDQEWGRQCIAGMNPCTLVALSKAPAEHCGSAIGPQHVDDELKKLGSSAGLSKLVAQAAAGAKPRLFMIDYMVPDHFWTESLGEKHRAEHAGRALLFLQESDSGEETAMVPLAFELKSRGTAALVATKGGSLPEGQGLVYSRQELVGNQDNPGGELISHWLRCHACMEPFAIALHRQLSTMHSIYKLMLPHFHYTLDINSKARSSLINQGGIIEGQALPEDLAARGVVDKEGKPWIADYPYAQDGLDLWNETEAYFTKLQYIALYCPTDDEVAGDEELQAWWRDVKDKGHPDMKLVETEEEKAWVFAGGIATREQLARLLTTIAWTASAHHASVNFGQYVFASLLLNVSWLVRRPIPRPPSARGADAPTAAAAKADAQAYKKLAGSQGHSHEAEILTYVADPLSMVKVMVTVKLLSIHTENEQTLNERNTLLTDPAAVALNTRFMARMAAVEARVQTRNSDQAYWTRYTGADGERKAGMEYTLLIPPLAGWPDHERRSLFGVDLKRWNDENERRGHELPSSARESCKYCGVWKRRGQAEPLVLATVEGVGEDGRQFSWVARRARKRVLQPHECQEPQPPLRWLAALDVRLQAKKLGWWVALVFALGSLLFTMTGIARLSTPISNPDVWPPGLGSLAALLAPWPETFACVALYTPGVLLAILESTNLDYGIRMKAWEKGGRSGARPRPRILPRPADLHIISWWAAAIQLPGILLFDVGCVIDVVSMAVEISKPLATWGIAFTFTCGGALFTVAGALSCMEETGRWWRGLVPTRRQDVHSVSYAATFFGFWGGVGFMVNGAGLFGYSYSWAQSPWLIAFGQIVGSIFFLLSGAAGMIRSKADICSTATGSINAGDIIMSGQLSGGTGFVDLYKMTSTACPGVDVCYKSDGQTEVHAKAGTCSGTKGSLQAGDTVRAIGTSTPECYTWQQGEALTGPKKGSKGFFNLDALSPSSCPGGGGGGGACKDPGQQCGTTFECCQLGEGIACAVPPSGGPKLCIAAALAPPPPPPPPPPSPSPSPLPPPSSPPPPSGGGGAPCLNPGEQCGSATECCQAPGVSCVAPSTGGPKVCTGAVATSAVAGRRLLGG</sequence>
<dbReference type="EMBL" id="LHPF02000002">
    <property type="protein sequence ID" value="PSC75994.1"/>
    <property type="molecule type" value="Genomic_DNA"/>
</dbReference>